<protein>
    <recommendedName>
        <fullName evidence="4">Prefoldin subunit 4</fullName>
    </recommendedName>
</protein>
<comment type="similarity">
    <text evidence="1 4">Belongs to the prefoldin subunit beta family.</text>
</comment>
<evidence type="ECO:0000256" key="2">
    <source>
        <dbReference type="ARBA" id="ARBA00023186"/>
    </source>
</evidence>
<organism evidence="6 7">
    <name type="scientific">Caulochytrium protostelioides</name>
    <dbReference type="NCBI Taxonomy" id="1555241"/>
    <lineage>
        <taxon>Eukaryota</taxon>
        <taxon>Fungi</taxon>
        <taxon>Fungi incertae sedis</taxon>
        <taxon>Chytridiomycota</taxon>
        <taxon>Chytridiomycota incertae sedis</taxon>
        <taxon>Chytridiomycetes</taxon>
        <taxon>Caulochytriales</taxon>
        <taxon>Caulochytriaceae</taxon>
        <taxon>Caulochytrium</taxon>
    </lineage>
</organism>
<dbReference type="GO" id="GO:0005737">
    <property type="term" value="C:cytoplasm"/>
    <property type="evidence" value="ECO:0007669"/>
    <property type="project" value="UniProtKB-ARBA"/>
</dbReference>
<dbReference type="STRING" id="1555241.A0A4P9X9L5"/>
<dbReference type="GO" id="GO:0006457">
    <property type="term" value="P:protein folding"/>
    <property type="evidence" value="ECO:0007669"/>
    <property type="project" value="UniProtKB-UniRule"/>
</dbReference>
<evidence type="ECO:0000256" key="3">
    <source>
        <dbReference type="ARBA" id="ARBA00024667"/>
    </source>
</evidence>
<dbReference type="Gene3D" id="1.10.287.370">
    <property type="match status" value="1"/>
</dbReference>
<accession>A0A4P9X9L5</accession>
<evidence type="ECO:0000256" key="1">
    <source>
        <dbReference type="ARBA" id="ARBA00008045"/>
    </source>
</evidence>
<dbReference type="FunFam" id="1.10.287.370:FF:000005">
    <property type="entry name" value="Prefoldin subunit 4"/>
    <property type="match status" value="1"/>
</dbReference>
<sequence>MSMQMEAEVEVNREDQGNINAFSKVHARIDVLDAQYEAKKKELDYLEDLAQEWELADEDDGPFKYRIGDTFVDLTLEESQERLAAATAAVQKELQAMKAQMDEAHAEVARLKKILYGKFGKSINLEM</sequence>
<evidence type="ECO:0000313" key="7">
    <source>
        <dbReference type="Proteomes" id="UP000274922"/>
    </source>
</evidence>
<comment type="function">
    <text evidence="3 4">Binds specifically to cytosolic chaperonin (c-CPN) and transfers target proteins to it. Binds to nascent polypeptide chain and promotes folding in an environment in which there are many competing pathways for nonnative proteins.</text>
</comment>
<dbReference type="EMBL" id="ML014155">
    <property type="protein sequence ID" value="RKP01995.1"/>
    <property type="molecule type" value="Genomic_DNA"/>
</dbReference>
<dbReference type="Pfam" id="PF01920">
    <property type="entry name" value="Prefoldin_2"/>
    <property type="match status" value="1"/>
</dbReference>
<keyword evidence="5" id="KW-0175">Coiled coil</keyword>
<evidence type="ECO:0000313" key="6">
    <source>
        <dbReference type="EMBL" id="RKP01995.1"/>
    </source>
</evidence>
<dbReference type="InterPro" id="IPR016661">
    <property type="entry name" value="PFDN4"/>
</dbReference>
<dbReference type="PANTHER" id="PTHR21100">
    <property type="entry name" value="PREFOLDIN SUBUNIT 4"/>
    <property type="match status" value="1"/>
</dbReference>
<name>A0A4P9X9L5_9FUNG</name>
<dbReference type="PIRSF" id="PIRSF016477">
    <property type="entry name" value="Prefoldin_subunit_4"/>
    <property type="match status" value="1"/>
</dbReference>
<proteinExistence type="inferred from homology"/>
<dbReference type="InterPro" id="IPR002777">
    <property type="entry name" value="PFD_beta-like"/>
</dbReference>
<feature type="coiled-coil region" evidence="5">
    <location>
        <begin position="29"/>
        <end position="114"/>
    </location>
</feature>
<comment type="subunit">
    <text evidence="4">Heterohexamer of two PFD-alpha type and four PFD-beta type subunits.</text>
</comment>
<keyword evidence="7" id="KW-1185">Reference proteome</keyword>
<dbReference type="AlphaFoldDB" id="A0A4P9X9L5"/>
<evidence type="ECO:0000256" key="5">
    <source>
        <dbReference type="SAM" id="Coils"/>
    </source>
</evidence>
<dbReference type="PANTHER" id="PTHR21100:SF9">
    <property type="entry name" value="PREFOLDIN SUBUNIT 4"/>
    <property type="match status" value="1"/>
</dbReference>
<keyword evidence="2 4" id="KW-0143">Chaperone</keyword>
<gene>
    <name evidence="6" type="ORF">CXG81DRAFT_25347</name>
</gene>
<dbReference type="CDD" id="cd23165">
    <property type="entry name" value="Prefoldin_4"/>
    <property type="match status" value="1"/>
</dbReference>
<dbReference type="GO" id="GO:0051082">
    <property type="term" value="F:unfolded protein binding"/>
    <property type="evidence" value="ECO:0007669"/>
    <property type="project" value="InterPro"/>
</dbReference>
<dbReference type="Proteomes" id="UP000274922">
    <property type="component" value="Unassembled WGS sequence"/>
</dbReference>
<dbReference type="OrthoDB" id="10250441at2759"/>
<reference evidence="7" key="1">
    <citation type="journal article" date="2018" name="Nat. Microbiol.">
        <title>Leveraging single-cell genomics to expand the fungal tree of life.</title>
        <authorList>
            <person name="Ahrendt S.R."/>
            <person name="Quandt C.A."/>
            <person name="Ciobanu D."/>
            <person name="Clum A."/>
            <person name="Salamov A."/>
            <person name="Andreopoulos B."/>
            <person name="Cheng J.F."/>
            <person name="Woyke T."/>
            <person name="Pelin A."/>
            <person name="Henrissat B."/>
            <person name="Reynolds N.K."/>
            <person name="Benny G.L."/>
            <person name="Smith M.E."/>
            <person name="James T.Y."/>
            <person name="Grigoriev I.V."/>
        </authorList>
    </citation>
    <scope>NUCLEOTIDE SEQUENCE [LARGE SCALE GENOMIC DNA]</scope>
    <source>
        <strain evidence="7">ATCC 52028</strain>
    </source>
</reference>
<dbReference type="SUPFAM" id="SSF46579">
    <property type="entry name" value="Prefoldin"/>
    <property type="match status" value="1"/>
</dbReference>
<dbReference type="GO" id="GO:0016272">
    <property type="term" value="C:prefoldin complex"/>
    <property type="evidence" value="ECO:0007669"/>
    <property type="project" value="UniProtKB-UniRule"/>
</dbReference>
<evidence type="ECO:0000256" key="4">
    <source>
        <dbReference type="PIRNR" id="PIRNR016477"/>
    </source>
</evidence>
<dbReference type="InterPro" id="IPR009053">
    <property type="entry name" value="Prefoldin"/>
</dbReference>